<accession>W2J2C7</accession>
<reference evidence="1 2" key="1">
    <citation type="submission" date="2013-11" db="EMBL/GenBank/DDBJ databases">
        <title>The Genome Sequence of Phytophthora parasitica CJ05E6.</title>
        <authorList>
            <consortium name="The Broad Institute Genomics Platform"/>
            <person name="Russ C."/>
            <person name="Tyler B."/>
            <person name="Panabieres F."/>
            <person name="Shan W."/>
            <person name="Tripathy S."/>
            <person name="Grunwald N."/>
            <person name="Machado M."/>
            <person name="Johnson C.S."/>
            <person name="Arredondo F."/>
            <person name="Hong C."/>
            <person name="Coffey M."/>
            <person name="Young S.K."/>
            <person name="Zeng Q."/>
            <person name="Gargeya S."/>
            <person name="Fitzgerald M."/>
            <person name="Abouelleil A."/>
            <person name="Alvarado L."/>
            <person name="Chapman S.B."/>
            <person name="Gainer-Dewar J."/>
            <person name="Goldberg J."/>
            <person name="Griggs A."/>
            <person name="Gujja S."/>
            <person name="Hansen M."/>
            <person name="Howarth C."/>
            <person name="Imamovic A."/>
            <person name="Ireland A."/>
            <person name="Larimer J."/>
            <person name="McCowan C."/>
            <person name="Murphy C."/>
            <person name="Pearson M."/>
            <person name="Poon T.W."/>
            <person name="Priest M."/>
            <person name="Roberts A."/>
            <person name="Saif S."/>
            <person name="Shea T."/>
            <person name="Sykes S."/>
            <person name="Wortman J."/>
            <person name="Nusbaum C."/>
            <person name="Birren B."/>
        </authorList>
    </citation>
    <scope>NUCLEOTIDE SEQUENCE [LARGE SCALE GENOMIC DNA]</scope>
    <source>
        <strain evidence="1 2">CJ05E6</strain>
    </source>
</reference>
<evidence type="ECO:0000313" key="2">
    <source>
        <dbReference type="Proteomes" id="UP000053864"/>
    </source>
</evidence>
<protein>
    <submittedName>
        <fullName evidence="1">Uncharacterized protein</fullName>
    </submittedName>
</protein>
<proteinExistence type="predicted"/>
<evidence type="ECO:0000313" key="1">
    <source>
        <dbReference type="EMBL" id="ETL39932.1"/>
    </source>
</evidence>
<name>W2J2C7_PHYNI</name>
<dbReference type="Proteomes" id="UP000053864">
    <property type="component" value="Unassembled WGS sequence"/>
</dbReference>
<gene>
    <name evidence="1" type="ORF">L916_08778</name>
</gene>
<dbReference type="AlphaFoldDB" id="W2J2C7"/>
<dbReference type="EMBL" id="KI672965">
    <property type="protein sequence ID" value="ETL39932.1"/>
    <property type="molecule type" value="Genomic_DNA"/>
</dbReference>
<sequence>MTIPPTKHKSTDDLIECVQIKNVGTFSRNQIETCRRVQNLKEVVQLGLDMHKWLLEKGMPSLPAEYHESARKVASEVMATFPYKRINGLSNLPEYTYSILYRATPLTWLTMQPFKPVANV</sequence>
<organism evidence="1 2">
    <name type="scientific">Phytophthora nicotianae</name>
    <name type="common">Potato buckeye rot agent</name>
    <name type="synonym">Phytophthora parasitica</name>
    <dbReference type="NCBI Taxonomy" id="4792"/>
    <lineage>
        <taxon>Eukaryota</taxon>
        <taxon>Sar</taxon>
        <taxon>Stramenopiles</taxon>
        <taxon>Oomycota</taxon>
        <taxon>Peronosporomycetes</taxon>
        <taxon>Peronosporales</taxon>
        <taxon>Peronosporaceae</taxon>
        <taxon>Phytophthora</taxon>
    </lineage>
</organism>